<organism evidence="1 2">
    <name type="scientific">Choanephora cucurbitarum</name>
    <dbReference type="NCBI Taxonomy" id="101091"/>
    <lineage>
        <taxon>Eukaryota</taxon>
        <taxon>Fungi</taxon>
        <taxon>Fungi incertae sedis</taxon>
        <taxon>Mucoromycota</taxon>
        <taxon>Mucoromycotina</taxon>
        <taxon>Mucoromycetes</taxon>
        <taxon>Mucorales</taxon>
        <taxon>Mucorineae</taxon>
        <taxon>Choanephoraceae</taxon>
        <taxon>Choanephoroideae</taxon>
        <taxon>Choanephora</taxon>
    </lineage>
</organism>
<proteinExistence type="predicted"/>
<evidence type="ECO:0000313" key="2">
    <source>
        <dbReference type="Proteomes" id="UP000093000"/>
    </source>
</evidence>
<sequence>MYHIVRKMVRWSKPLTRYKLRDKNQPRIASTIEHNDMPDIHSKVKSNDTNLSFPKDACHRLLERTQNKLDLCTGFLPVSNPQYDVDLLSSRSEKKLLLKKAIAALFSFVQTPLPSKLTETSRQATQSIVAQSGQLDNTIIIIPQEEEIYAHI</sequence>
<reference evidence="1 2" key="1">
    <citation type="submission" date="2016-03" db="EMBL/GenBank/DDBJ databases">
        <title>Choanephora cucurbitarum.</title>
        <authorList>
            <person name="Min B."/>
            <person name="Park H."/>
            <person name="Park J.-H."/>
            <person name="Shin H.-D."/>
            <person name="Choi I.-G."/>
        </authorList>
    </citation>
    <scope>NUCLEOTIDE SEQUENCE [LARGE SCALE GENOMIC DNA]</scope>
    <source>
        <strain evidence="1 2">KUS-F28377</strain>
    </source>
</reference>
<dbReference type="AlphaFoldDB" id="A0A1C7MUA1"/>
<accession>A0A1C7MUA1</accession>
<comment type="caution">
    <text evidence="1">The sequence shown here is derived from an EMBL/GenBank/DDBJ whole genome shotgun (WGS) entry which is preliminary data.</text>
</comment>
<evidence type="ECO:0000313" key="1">
    <source>
        <dbReference type="EMBL" id="OBZ80420.1"/>
    </source>
</evidence>
<protein>
    <submittedName>
        <fullName evidence="1">Uncharacterized protein</fullName>
    </submittedName>
</protein>
<name>A0A1C7MUA1_9FUNG</name>
<gene>
    <name evidence="1" type="ORF">A0J61_11531</name>
</gene>
<dbReference type="Proteomes" id="UP000093000">
    <property type="component" value="Unassembled WGS sequence"/>
</dbReference>
<dbReference type="EMBL" id="LUGH01002156">
    <property type="protein sequence ID" value="OBZ80420.1"/>
    <property type="molecule type" value="Genomic_DNA"/>
</dbReference>
<keyword evidence="2" id="KW-1185">Reference proteome</keyword>
<dbReference type="InParanoid" id="A0A1C7MUA1"/>